<gene>
    <name evidence="1" type="ORF">WN55_06954</name>
</gene>
<protein>
    <submittedName>
        <fullName evidence="1">Uncharacterized protein</fullName>
    </submittedName>
</protein>
<evidence type="ECO:0000313" key="1">
    <source>
        <dbReference type="EMBL" id="KZC14493.1"/>
    </source>
</evidence>
<keyword evidence="2" id="KW-1185">Reference proteome</keyword>
<reference evidence="1 2" key="1">
    <citation type="submission" date="2015-07" db="EMBL/GenBank/DDBJ databases">
        <title>The genome of Dufourea novaeangliae.</title>
        <authorList>
            <person name="Pan H."/>
            <person name="Kapheim K."/>
        </authorList>
    </citation>
    <scope>NUCLEOTIDE SEQUENCE [LARGE SCALE GENOMIC DNA]</scope>
    <source>
        <strain evidence="1">0120121106</strain>
        <tissue evidence="1">Whole body</tissue>
    </source>
</reference>
<organism evidence="1 2">
    <name type="scientific">Dufourea novaeangliae</name>
    <name type="common">Sweat bee</name>
    <dbReference type="NCBI Taxonomy" id="178035"/>
    <lineage>
        <taxon>Eukaryota</taxon>
        <taxon>Metazoa</taxon>
        <taxon>Ecdysozoa</taxon>
        <taxon>Arthropoda</taxon>
        <taxon>Hexapoda</taxon>
        <taxon>Insecta</taxon>
        <taxon>Pterygota</taxon>
        <taxon>Neoptera</taxon>
        <taxon>Endopterygota</taxon>
        <taxon>Hymenoptera</taxon>
        <taxon>Apocrita</taxon>
        <taxon>Aculeata</taxon>
        <taxon>Apoidea</taxon>
        <taxon>Anthophila</taxon>
        <taxon>Halictidae</taxon>
        <taxon>Rophitinae</taxon>
        <taxon>Dufourea</taxon>
    </lineage>
</organism>
<dbReference type="Proteomes" id="UP000076502">
    <property type="component" value="Unassembled WGS sequence"/>
</dbReference>
<sequence>ITRRIREQPKHATALLVEFKYGVDNDYETGANMKMATASVPHGINIVFRRESTFFQSFPTITTSNTTQI</sequence>
<accession>A0A154PRJ2</accession>
<name>A0A154PRJ2_DUFNO</name>
<evidence type="ECO:0000313" key="2">
    <source>
        <dbReference type="Proteomes" id="UP000076502"/>
    </source>
</evidence>
<dbReference type="AlphaFoldDB" id="A0A154PRJ2"/>
<dbReference type="EMBL" id="KQ435078">
    <property type="protein sequence ID" value="KZC14493.1"/>
    <property type="molecule type" value="Genomic_DNA"/>
</dbReference>
<proteinExistence type="predicted"/>
<feature type="non-terminal residue" evidence="1">
    <location>
        <position position="1"/>
    </location>
</feature>